<feature type="compositionally biased region" description="Acidic residues" evidence="10">
    <location>
        <begin position="1258"/>
        <end position="1267"/>
    </location>
</feature>
<dbReference type="SMART" id="SM00130">
    <property type="entry name" value="KR"/>
    <property type="match status" value="1"/>
</dbReference>
<dbReference type="InterPro" id="IPR002486">
    <property type="entry name" value="Col_cuticle_N"/>
</dbReference>
<dbReference type="Pfam" id="PF01391">
    <property type="entry name" value="Collagen"/>
    <property type="match status" value="2"/>
</dbReference>
<feature type="disulfide bond" evidence="9">
    <location>
        <begin position="425"/>
        <end position="448"/>
    </location>
</feature>
<dbReference type="InterPro" id="IPR001245">
    <property type="entry name" value="Ser-Thr/Tyr_kinase_cat_dom"/>
</dbReference>
<dbReference type="GO" id="GO:0003677">
    <property type="term" value="F:DNA binding"/>
    <property type="evidence" value="ECO:0007669"/>
    <property type="project" value="InterPro"/>
</dbReference>
<keyword evidence="3" id="KW-0479">Metal-binding</keyword>
<evidence type="ECO:0000256" key="10">
    <source>
        <dbReference type="SAM" id="MobiDB-lite"/>
    </source>
</evidence>
<evidence type="ECO:0000256" key="7">
    <source>
        <dbReference type="ARBA" id="ARBA00023180"/>
    </source>
</evidence>
<gene>
    <name evidence="12" type="primary">WBGene00112256</name>
</gene>
<dbReference type="SUPFAM" id="SSF57440">
    <property type="entry name" value="Kringle-like"/>
    <property type="match status" value="1"/>
</dbReference>
<evidence type="ECO:0000256" key="8">
    <source>
        <dbReference type="ARBA" id="ARBA00023319"/>
    </source>
</evidence>
<dbReference type="GO" id="GO:0008270">
    <property type="term" value="F:zinc ion binding"/>
    <property type="evidence" value="ECO:0007669"/>
    <property type="project" value="InterPro"/>
</dbReference>
<dbReference type="InterPro" id="IPR011009">
    <property type="entry name" value="Kinase-like_dom_sf"/>
</dbReference>
<dbReference type="GO" id="GO:0009653">
    <property type="term" value="P:anatomical structure morphogenesis"/>
    <property type="evidence" value="ECO:0007669"/>
    <property type="project" value="UniProtKB-ARBA"/>
</dbReference>
<dbReference type="SUPFAM" id="SSF48726">
    <property type="entry name" value="Immunoglobulin"/>
    <property type="match status" value="1"/>
</dbReference>
<proteinExistence type="predicted"/>
<dbReference type="Gene3D" id="2.40.20.10">
    <property type="entry name" value="Plasminogen Kringle 4"/>
    <property type="match status" value="1"/>
</dbReference>
<feature type="compositionally biased region" description="Pro residues" evidence="10">
    <location>
        <begin position="990"/>
        <end position="1006"/>
    </location>
</feature>
<name>A0A2A6B5Z8_PRIPA</name>
<dbReference type="Gene3D" id="2.60.40.10">
    <property type="entry name" value="Immunoglobulins"/>
    <property type="match status" value="1"/>
</dbReference>
<feature type="compositionally biased region" description="Basic and acidic residues" evidence="10">
    <location>
        <begin position="1210"/>
        <end position="1219"/>
    </location>
</feature>
<evidence type="ECO:0000256" key="5">
    <source>
        <dbReference type="ARBA" id="ARBA00022833"/>
    </source>
</evidence>
<dbReference type="PROSITE" id="PS00021">
    <property type="entry name" value="KRINGLE_1"/>
    <property type="match status" value="1"/>
</dbReference>
<keyword evidence="11" id="KW-0812">Transmembrane</keyword>
<feature type="region of interest" description="Disordered" evidence="10">
    <location>
        <begin position="845"/>
        <end position="1052"/>
    </location>
</feature>
<keyword evidence="6 9" id="KW-1015">Disulfide bond</keyword>
<dbReference type="SUPFAM" id="SSF56112">
    <property type="entry name" value="Protein kinase-like (PK-like)"/>
    <property type="match status" value="1"/>
</dbReference>
<dbReference type="InterPro" id="IPR038178">
    <property type="entry name" value="Kringle_sf"/>
</dbReference>
<feature type="region of interest" description="Disordered" evidence="10">
    <location>
        <begin position="132"/>
        <end position="177"/>
    </location>
</feature>
<dbReference type="GO" id="GO:0042302">
    <property type="term" value="F:structural constituent of cuticle"/>
    <property type="evidence" value="ECO:0007669"/>
    <property type="project" value="InterPro"/>
</dbReference>
<evidence type="ECO:0000313" key="12">
    <source>
        <dbReference type="EnsemblMetazoa" id="PPA22702.1"/>
    </source>
</evidence>
<evidence type="ECO:0000256" key="3">
    <source>
        <dbReference type="ARBA" id="ARBA00022723"/>
    </source>
</evidence>
<feature type="transmembrane region" description="Helical" evidence="11">
    <location>
        <begin position="774"/>
        <end position="800"/>
    </location>
</feature>
<dbReference type="Pfam" id="PF00051">
    <property type="entry name" value="Kringle"/>
    <property type="match status" value="1"/>
</dbReference>
<dbReference type="SMART" id="SM00408">
    <property type="entry name" value="IGc2"/>
    <property type="match status" value="1"/>
</dbReference>
<feature type="compositionally biased region" description="Low complexity" evidence="10">
    <location>
        <begin position="888"/>
        <end position="906"/>
    </location>
</feature>
<evidence type="ECO:0000313" key="13">
    <source>
        <dbReference type="Proteomes" id="UP000005239"/>
    </source>
</evidence>
<keyword evidence="13" id="KW-1185">Reference proteome</keyword>
<dbReference type="GO" id="GO:0016020">
    <property type="term" value="C:membrane"/>
    <property type="evidence" value="ECO:0007669"/>
    <property type="project" value="UniProtKB-SubCell"/>
</dbReference>
<dbReference type="InterPro" id="IPR013806">
    <property type="entry name" value="Kringle-like"/>
</dbReference>
<dbReference type="Gene3D" id="1.10.510.10">
    <property type="entry name" value="Transferase(Phosphotransferase) domain 1"/>
    <property type="match status" value="1"/>
</dbReference>
<feature type="compositionally biased region" description="Acidic residues" evidence="10">
    <location>
        <begin position="149"/>
        <end position="160"/>
    </location>
</feature>
<keyword evidence="4" id="KW-0677">Repeat</keyword>
<dbReference type="FunFam" id="2.40.20.10:FF:000032">
    <property type="entry name" value="Tyrosine-protein kinase receptor cam-1"/>
    <property type="match status" value="1"/>
</dbReference>
<reference evidence="12" key="2">
    <citation type="submission" date="2022-06" db="UniProtKB">
        <authorList>
            <consortium name="EnsemblMetazoa"/>
        </authorList>
    </citation>
    <scope>IDENTIFICATION</scope>
    <source>
        <strain evidence="12">PS312</strain>
    </source>
</reference>
<keyword evidence="7" id="KW-0325">Glycoprotein</keyword>
<comment type="caution">
    <text evidence="9">Lacks conserved residue(s) required for the propagation of feature annotation.</text>
</comment>
<dbReference type="SMART" id="SM00409">
    <property type="entry name" value="IG"/>
    <property type="match status" value="1"/>
</dbReference>
<dbReference type="PROSITE" id="PS50070">
    <property type="entry name" value="KRINGLE_2"/>
    <property type="match status" value="1"/>
</dbReference>
<dbReference type="InterPro" id="IPR036790">
    <property type="entry name" value="Frizzled_dom_sf"/>
</dbReference>
<accession>A0A8R1YFY5</accession>
<dbReference type="PRINTS" id="PR00018">
    <property type="entry name" value="KRINGLE"/>
</dbReference>
<evidence type="ECO:0000256" key="1">
    <source>
        <dbReference type="ARBA" id="ARBA00004167"/>
    </source>
</evidence>
<dbReference type="Proteomes" id="UP000005239">
    <property type="component" value="Unassembled WGS sequence"/>
</dbReference>
<evidence type="ECO:0000256" key="6">
    <source>
        <dbReference type="ARBA" id="ARBA00023157"/>
    </source>
</evidence>
<organism evidence="12 13">
    <name type="scientific">Pristionchus pacificus</name>
    <name type="common">Parasitic nematode worm</name>
    <dbReference type="NCBI Taxonomy" id="54126"/>
    <lineage>
        <taxon>Eukaryota</taxon>
        <taxon>Metazoa</taxon>
        <taxon>Ecdysozoa</taxon>
        <taxon>Nematoda</taxon>
        <taxon>Chromadorea</taxon>
        <taxon>Rhabditida</taxon>
        <taxon>Rhabditina</taxon>
        <taxon>Diplogasteromorpha</taxon>
        <taxon>Diplogasteroidea</taxon>
        <taxon>Neodiplogasteridae</taxon>
        <taxon>Pristionchus</taxon>
    </lineage>
</organism>
<dbReference type="Pfam" id="PF01484">
    <property type="entry name" value="Col_cuticle_N"/>
    <property type="match status" value="1"/>
</dbReference>
<dbReference type="InterPro" id="IPR003599">
    <property type="entry name" value="Ig_sub"/>
</dbReference>
<dbReference type="InterPro" id="IPR001510">
    <property type="entry name" value="Znf_PARP"/>
</dbReference>
<dbReference type="GO" id="GO:0004672">
    <property type="term" value="F:protein kinase activity"/>
    <property type="evidence" value="ECO:0007669"/>
    <property type="project" value="InterPro"/>
</dbReference>
<feature type="compositionally biased region" description="Low complexity" evidence="10">
    <location>
        <begin position="930"/>
        <end position="951"/>
    </location>
</feature>
<dbReference type="SMART" id="SM01088">
    <property type="entry name" value="Col_cuticle_N"/>
    <property type="match status" value="1"/>
</dbReference>
<dbReference type="InterPro" id="IPR007110">
    <property type="entry name" value="Ig-like_dom"/>
</dbReference>
<feature type="compositionally biased region" description="Basic and acidic residues" evidence="10">
    <location>
        <begin position="1234"/>
        <end position="1244"/>
    </location>
</feature>
<dbReference type="InterPro" id="IPR036179">
    <property type="entry name" value="Ig-like_dom_sf"/>
</dbReference>
<keyword evidence="11" id="KW-1133">Transmembrane helix</keyword>
<dbReference type="Pfam" id="PF07714">
    <property type="entry name" value="PK_Tyr_Ser-Thr"/>
    <property type="match status" value="1"/>
</dbReference>
<keyword evidence="8" id="KW-0393">Immunoglobulin domain</keyword>
<dbReference type="Pfam" id="PF07679">
    <property type="entry name" value="I-set"/>
    <property type="match status" value="1"/>
</dbReference>
<dbReference type="CDD" id="cd00096">
    <property type="entry name" value="Ig"/>
    <property type="match status" value="1"/>
</dbReference>
<dbReference type="PROSITE" id="PS50064">
    <property type="entry name" value="ZF_PARP_2"/>
    <property type="match status" value="1"/>
</dbReference>
<evidence type="ECO:0000256" key="9">
    <source>
        <dbReference type="PROSITE-ProRule" id="PRU00121"/>
    </source>
</evidence>
<dbReference type="InterPro" id="IPR013783">
    <property type="entry name" value="Ig-like_fold"/>
</dbReference>
<dbReference type="InterPro" id="IPR000001">
    <property type="entry name" value="Kringle"/>
</dbReference>
<feature type="region of interest" description="Disordered" evidence="10">
    <location>
        <begin position="1156"/>
        <end position="1313"/>
    </location>
</feature>
<evidence type="ECO:0000256" key="4">
    <source>
        <dbReference type="ARBA" id="ARBA00022737"/>
    </source>
</evidence>
<reference evidence="13" key="1">
    <citation type="journal article" date="2008" name="Nat. Genet.">
        <title>The Pristionchus pacificus genome provides a unique perspective on nematode lifestyle and parasitism.</title>
        <authorList>
            <person name="Dieterich C."/>
            <person name="Clifton S.W."/>
            <person name="Schuster L.N."/>
            <person name="Chinwalla A."/>
            <person name="Delehaunty K."/>
            <person name="Dinkelacker I."/>
            <person name="Fulton L."/>
            <person name="Fulton R."/>
            <person name="Godfrey J."/>
            <person name="Minx P."/>
            <person name="Mitreva M."/>
            <person name="Roeseler W."/>
            <person name="Tian H."/>
            <person name="Witte H."/>
            <person name="Yang S.P."/>
            <person name="Wilson R.K."/>
            <person name="Sommer R.J."/>
        </authorList>
    </citation>
    <scope>NUCLEOTIDE SEQUENCE [LARGE SCALE GENOMIC DNA]</scope>
    <source>
        <strain evidence="13">PS312</strain>
    </source>
</reference>
<dbReference type="PANTHER" id="PTHR24637:SF315">
    <property type="entry name" value="CUTICLE COLLAGEN 40"/>
    <property type="match status" value="1"/>
</dbReference>
<sequence length="1338" mass="147015">MPHPKLDDDLFIEPPNDEDVIYGDYNDTMDGSSSPNRPYLRLTTSLRNITRNSGTDVRLRCDAIGTPPITFEWKKNHAPVEKSKRVRIRNRENTSRLVLSSLDVLDSAFYECTATNSAGSVNSTAILKVKNGPSEKVKNRPSTSRGENNEEDYDDYEEMDDPRGRLPSEEDSDIYSVPDNAAGPGFLSAGPSERWLDDVKIKEGECVLYRGEACRPFLAGRHIRITTKNREDMYDVDRNLRAAVMFINNFDRVKPECKRISHAVACFHMYAIQWMTLEHKQYAKTTATNSLYHHLFVSTLSFFFFLRRNQEDEYALTTETCPTEMSEAAAHDLIGDSPRALFPTCSTIPPANNCIPILKTPSNPSDGQSSRPNSDHWCYTESGMNYQGMVSVTQSGKECMDWSATSTREFSPHSYPQLRQSKNYCRNPGGRRPRPWCYSSPLGQEEYCDIPMCPPHINPYGDNAGIAGNSTGLSALWLGLAPSIQLAVLGGVAGLSLILLCCLLVCCCKGKGERGQKEISSTLPPPSLPNIHSVPHSTINTAYYRKMNGTSTPMTGRGGVEMSSLLSGPTRMGMNSLDGGVYDESMNNAYHVDAISPNALVGFRHIGVNILGVTLSEGTWKGAPSGDMHIVAKISGRDMSTLLSTRQLLESPPHCPTNMYSLMVECWHDNPDRRPSFSEIHRRLQQWGSMSPPPPRGNSSSSHSVMKKENLNESPSSSFSSFFPLPFPPMHYRYRIFIILTQSRNRREVLTDMGMTTHEEEDSLQKEAIILKRLTFIAITVTSISVLTCIIAVPGLYHYLQHIHSTLQNEALFCKHKTDGLWSQYEYVQRISGVKGRMKRESRSYGFSDPIIDSRELPLEDDPPSPPPSHSCSCKAGMAGPPGVAGIDGLDGNDGSPGDDGSNGQDAEPSSYQGEEYCYDCPIDDPPGSPGKQGSKGLAGASGAPGSTGANGLRGAPGKQGSVGPKGDEGLPGAQGEIGLPGIIDTIAIPPGPPGQPGPPGPPGPPGLSGAPGSPGKNGEDGDEGDGGNSGTPGLQGIDGEQGPIGAPGEEGNCSHCAPPRTAPGVHYVKSRQECKDCHRKEMGLVGIASKCLGIEVHAGATHKFYHPKCFFEGSKCQDVIDKLHYKTAEGMTGYKALTHSDQMMIYSLFANATDDGVDDSEEERIEKRRKAAAEKRAKKREEAAEKQKTSKHEEDKDQPEVPKKRRRTEKKENKKIVVESDEDEVIPPKRSNRRQEKEKKEIKNVSSSKTRTAEDSGFMDEELEDVDVSKDNSKFKDQKVQQSPSEKKMDNEEDEVPMNKQRKVPGRGKPSDKLVAMFEKVFKRKIDEEVDMDLDSD</sequence>
<dbReference type="Gene3D" id="1.10.2000.10">
    <property type="entry name" value="Frizzled cysteine-rich domain"/>
    <property type="match status" value="1"/>
</dbReference>
<dbReference type="InterPro" id="IPR003598">
    <property type="entry name" value="Ig_sub2"/>
</dbReference>
<feature type="transmembrane region" description="Helical" evidence="11">
    <location>
        <begin position="486"/>
        <end position="507"/>
    </location>
</feature>
<evidence type="ECO:0000256" key="11">
    <source>
        <dbReference type="SAM" id="Phobius"/>
    </source>
</evidence>
<dbReference type="EnsemblMetazoa" id="PPA22702.1">
    <property type="protein sequence ID" value="PPA22702.1"/>
    <property type="gene ID" value="WBGene00112256"/>
</dbReference>
<evidence type="ECO:0000256" key="2">
    <source>
        <dbReference type="ARBA" id="ARBA00022572"/>
    </source>
</evidence>
<keyword evidence="2 9" id="KW-0420">Kringle</keyword>
<dbReference type="InterPro" id="IPR018056">
    <property type="entry name" value="Kringle_CS"/>
</dbReference>
<dbReference type="CDD" id="cd00108">
    <property type="entry name" value="KR"/>
    <property type="match status" value="1"/>
</dbReference>
<accession>A0A2A6B5Z8</accession>
<comment type="subcellular location">
    <subcellularLocation>
        <location evidence="1">Membrane</location>
        <topology evidence="1">Single-pass membrane protein</topology>
    </subcellularLocation>
</comment>
<dbReference type="FunFam" id="2.60.40.10:FF:000107">
    <property type="entry name" value="Myosin, light chain kinase a"/>
    <property type="match status" value="1"/>
</dbReference>
<dbReference type="PANTHER" id="PTHR24637">
    <property type="entry name" value="COLLAGEN"/>
    <property type="match status" value="1"/>
</dbReference>
<keyword evidence="11" id="KW-0472">Membrane</keyword>
<protein>
    <submittedName>
        <fullName evidence="12">Cam-1</fullName>
    </submittedName>
</protein>
<feature type="compositionally biased region" description="Basic and acidic residues" evidence="10">
    <location>
        <begin position="1172"/>
        <end position="1203"/>
    </location>
</feature>
<keyword evidence="5" id="KW-0862">Zinc</keyword>
<dbReference type="InterPro" id="IPR013098">
    <property type="entry name" value="Ig_I-set"/>
</dbReference>
<feature type="compositionally biased region" description="Basic and acidic residues" evidence="10">
    <location>
        <begin position="1268"/>
        <end position="1291"/>
    </location>
</feature>
<dbReference type="PROSITE" id="PS50835">
    <property type="entry name" value="IG_LIKE"/>
    <property type="match status" value="1"/>
</dbReference>
<feature type="region of interest" description="Disordered" evidence="10">
    <location>
        <begin position="686"/>
        <end position="718"/>
    </location>
</feature>
<dbReference type="InterPro" id="IPR008160">
    <property type="entry name" value="Collagen"/>
</dbReference>